<protein>
    <recommendedName>
        <fullName evidence="3">Holin</fullName>
    </recommendedName>
</protein>
<sequence length="89" mass="9328">MDLSVVTENFIPVIVIACLVVGYIIKTTPVLTNKVNDYIPLIVGVLGAVLGLVMNGLTVESIVYGAVSGLASTGLHQTFTRIINQGVAE</sequence>
<keyword evidence="1" id="KW-0812">Transmembrane</keyword>
<evidence type="ECO:0000256" key="1">
    <source>
        <dbReference type="SAM" id="Phobius"/>
    </source>
</evidence>
<evidence type="ECO:0008006" key="3">
    <source>
        <dbReference type="Google" id="ProtNLM"/>
    </source>
</evidence>
<proteinExistence type="predicted"/>
<name>A0A6N3EQ89_ENTCA</name>
<feature type="transmembrane region" description="Helical" evidence="1">
    <location>
        <begin position="37"/>
        <end position="57"/>
    </location>
</feature>
<keyword evidence="1" id="KW-1133">Transmembrane helix</keyword>
<dbReference type="RefSeq" id="WP_153883434.1">
    <property type="nucleotide sequence ID" value="NZ_CACRTX010000013.1"/>
</dbReference>
<accession>A0A6N3EQ89</accession>
<organism evidence="2">
    <name type="scientific">Enterococcus casseliflavus</name>
    <name type="common">Enterococcus flavescens</name>
    <dbReference type="NCBI Taxonomy" id="37734"/>
    <lineage>
        <taxon>Bacteria</taxon>
        <taxon>Bacillati</taxon>
        <taxon>Bacillota</taxon>
        <taxon>Bacilli</taxon>
        <taxon>Lactobacillales</taxon>
        <taxon>Enterococcaceae</taxon>
        <taxon>Enterococcus</taxon>
    </lineage>
</organism>
<dbReference type="EMBL" id="CACRTX010000013">
    <property type="protein sequence ID" value="VYU39817.1"/>
    <property type="molecule type" value="Genomic_DNA"/>
</dbReference>
<keyword evidence="1" id="KW-0472">Membrane</keyword>
<dbReference type="Pfam" id="PF16079">
    <property type="entry name" value="Phage_holin_5_2"/>
    <property type="match status" value="1"/>
</dbReference>
<dbReference type="AlphaFoldDB" id="A0A6N3EQ89"/>
<reference evidence="2" key="1">
    <citation type="submission" date="2019-11" db="EMBL/GenBank/DDBJ databases">
        <authorList>
            <person name="Feng L."/>
        </authorList>
    </citation>
    <scope>NUCLEOTIDE SEQUENCE</scope>
    <source>
        <strain evidence="2">ECasseliflavusLFYP2</strain>
    </source>
</reference>
<feature type="transmembrane region" description="Helical" evidence="1">
    <location>
        <begin position="6"/>
        <end position="25"/>
    </location>
</feature>
<dbReference type="InterPro" id="IPR032111">
    <property type="entry name" value="Clostridium_phage_holin"/>
</dbReference>
<evidence type="ECO:0000313" key="2">
    <source>
        <dbReference type="EMBL" id="VYU39817.1"/>
    </source>
</evidence>
<gene>
    <name evidence="2" type="ORF">ECLFYP2_03181</name>
</gene>